<protein>
    <recommendedName>
        <fullName evidence="3">DDE-1 domain-containing protein</fullName>
    </recommendedName>
</protein>
<name>A0A6A5VYZ8_9PLEO</name>
<dbReference type="EMBL" id="ML976656">
    <property type="protein sequence ID" value="KAF1980116.1"/>
    <property type="molecule type" value="Genomic_DNA"/>
</dbReference>
<organism evidence="1 2">
    <name type="scientific">Bimuria novae-zelandiae CBS 107.79</name>
    <dbReference type="NCBI Taxonomy" id="1447943"/>
    <lineage>
        <taxon>Eukaryota</taxon>
        <taxon>Fungi</taxon>
        <taxon>Dikarya</taxon>
        <taxon>Ascomycota</taxon>
        <taxon>Pezizomycotina</taxon>
        <taxon>Dothideomycetes</taxon>
        <taxon>Pleosporomycetidae</taxon>
        <taxon>Pleosporales</taxon>
        <taxon>Massarineae</taxon>
        <taxon>Didymosphaeriaceae</taxon>
        <taxon>Bimuria</taxon>
    </lineage>
</organism>
<evidence type="ECO:0008006" key="3">
    <source>
        <dbReference type="Google" id="ProtNLM"/>
    </source>
</evidence>
<evidence type="ECO:0000313" key="1">
    <source>
        <dbReference type="EMBL" id="KAF1980116.1"/>
    </source>
</evidence>
<proteinExistence type="predicted"/>
<gene>
    <name evidence="1" type="ORF">BU23DRAFT_444015</name>
</gene>
<dbReference type="Proteomes" id="UP000800036">
    <property type="component" value="Unassembled WGS sequence"/>
</dbReference>
<dbReference type="AlphaFoldDB" id="A0A6A5VYZ8"/>
<sequence length="52" mass="6614">LFNYYTKFKTRRRERLLIINNYSSYIIIDFIRFYNNNKILLHIFPLYLTYTL</sequence>
<reference evidence="1" key="1">
    <citation type="journal article" date="2020" name="Stud. Mycol.">
        <title>101 Dothideomycetes genomes: a test case for predicting lifestyles and emergence of pathogens.</title>
        <authorList>
            <person name="Haridas S."/>
            <person name="Albert R."/>
            <person name="Binder M."/>
            <person name="Bloem J."/>
            <person name="Labutti K."/>
            <person name="Salamov A."/>
            <person name="Andreopoulos B."/>
            <person name="Baker S."/>
            <person name="Barry K."/>
            <person name="Bills G."/>
            <person name="Bluhm B."/>
            <person name="Cannon C."/>
            <person name="Castanera R."/>
            <person name="Culley D."/>
            <person name="Daum C."/>
            <person name="Ezra D."/>
            <person name="Gonzalez J."/>
            <person name="Henrissat B."/>
            <person name="Kuo A."/>
            <person name="Liang C."/>
            <person name="Lipzen A."/>
            <person name="Lutzoni F."/>
            <person name="Magnuson J."/>
            <person name="Mondo S."/>
            <person name="Nolan M."/>
            <person name="Ohm R."/>
            <person name="Pangilinan J."/>
            <person name="Park H.-J."/>
            <person name="Ramirez L."/>
            <person name="Alfaro M."/>
            <person name="Sun H."/>
            <person name="Tritt A."/>
            <person name="Yoshinaga Y."/>
            <person name="Zwiers L.-H."/>
            <person name="Turgeon B."/>
            <person name="Goodwin S."/>
            <person name="Spatafora J."/>
            <person name="Crous P."/>
            <person name="Grigoriev I."/>
        </authorList>
    </citation>
    <scope>NUCLEOTIDE SEQUENCE</scope>
    <source>
        <strain evidence="1">CBS 107.79</strain>
    </source>
</reference>
<keyword evidence="2" id="KW-1185">Reference proteome</keyword>
<accession>A0A6A5VYZ8</accession>
<evidence type="ECO:0000313" key="2">
    <source>
        <dbReference type="Proteomes" id="UP000800036"/>
    </source>
</evidence>
<feature type="non-terminal residue" evidence="1">
    <location>
        <position position="1"/>
    </location>
</feature>